<evidence type="ECO:0000256" key="8">
    <source>
        <dbReference type="ARBA" id="ARBA00068146"/>
    </source>
</evidence>
<evidence type="ECO:0000256" key="5">
    <source>
        <dbReference type="ARBA" id="ARBA00022737"/>
    </source>
</evidence>
<evidence type="ECO:0000256" key="1">
    <source>
        <dbReference type="ARBA" id="ARBA00004123"/>
    </source>
</evidence>
<comment type="caution">
    <text evidence="12">The sequence shown here is derived from an EMBL/GenBank/DDBJ whole genome shotgun (WGS) entry which is preliminary data.</text>
</comment>
<feature type="repeat" description="WD" evidence="9">
    <location>
        <begin position="322"/>
        <end position="363"/>
    </location>
</feature>
<keyword evidence="5" id="KW-0677">Repeat</keyword>
<dbReference type="SUPFAM" id="SSF50978">
    <property type="entry name" value="WD40 repeat-like"/>
    <property type="match status" value="1"/>
</dbReference>
<feature type="repeat" description="WD" evidence="9">
    <location>
        <begin position="408"/>
        <end position="440"/>
    </location>
</feature>
<evidence type="ECO:0000256" key="11">
    <source>
        <dbReference type="SAM" id="MobiDB-lite"/>
    </source>
</evidence>
<dbReference type="Pfam" id="PF00400">
    <property type="entry name" value="WD40"/>
    <property type="match status" value="5"/>
</dbReference>
<evidence type="ECO:0000256" key="6">
    <source>
        <dbReference type="ARBA" id="ARBA00023187"/>
    </source>
</evidence>
<dbReference type="CDD" id="cd00200">
    <property type="entry name" value="WD40"/>
    <property type="match status" value="1"/>
</dbReference>
<dbReference type="FunCoup" id="A0A0V0QYR4">
    <property type="interactions" value="392"/>
</dbReference>
<keyword evidence="10" id="KW-0175">Coiled coil</keyword>
<dbReference type="InterPro" id="IPR036322">
    <property type="entry name" value="WD40_repeat_dom_sf"/>
</dbReference>
<keyword evidence="2 9" id="KW-0853">WD repeat</keyword>
<dbReference type="GO" id="GO:0071013">
    <property type="term" value="C:catalytic step 2 spliceosome"/>
    <property type="evidence" value="ECO:0007669"/>
    <property type="project" value="InterPro"/>
</dbReference>
<keyword evidence="3" id="KW-0507">mRNA processing</keyword>
<protein>
    <recommendedName>
        <fullName evidence="8">Pre-mRNA-processing factor 17</fullName>
    </recommendedName>
</protein>
<evidence type="ECO:0000313" key="12">
    <source>
        <dbReference type="EMBL" id="KRX07313.1"/>
    </source>
</evidence>
<feature type="coiled-coil region" evidence="10">
    <location>
        <begin position="203"/>
        <end position="237"/>
    </location>
</feature>
<organism evidence="12 13">
    <name type="scientific">Pseudocohnilembus persalinus</name>
    <name type="common">Ciliate</name>
    <dbReference type="NCBI Taxonomy" id="266149"/>
    <lineage>
        <taxon>Eukaryota</taxon>
        <taxon>Sar</taxon>
        <taxon>Alveolata</taxon>
        <taxon>Ciliophora</taxon>
        <taxon>Intramacronucleata</taxon>
        <taxon>Oligohymenophorea</taxon>
        <taxon>Scuticociliatia</taxon>
        <taxon>Philasterida</taxon>
        <taxon>Pseudocohnilembidae</taxon>
        <taxon>Pseudocohnilembus</taxon>
    </lineage>
</organism>
<dbReference type="InterPro" id="IPR001680">
    <property type="entry name" value="WD40_rpt"/>
</dbReference>
<dbReference type="AlphaFoldDB" id="A0A0V0QYR4"/>
<dbReference type="InterPro" id="IPR015943">
    <property type="entry name" value="WD40/YVTN_repeat-like_dom_sf"/>
</dbReference>
<evidence type="ECO:0000256" key="10">
    <source>
        <dbReference type="SAM" id="Coils"/>
    </source>
</evidence>
<keyword evidence="13" id="KW-1185">Reference proteome</keyword>
<gene>
    <name evidence="12" type="ORF">PPERSA_06928</name>
</gene>
<dbReference type="SMART" id="SM00320">
    <property type="entry name" value="WD40"/>
    <property type="match status" value="5"/>
</dbReference>
<name>A0A0V0QYR4_PSEPJ</name>
<dbReference type="GO" id="GO:0003729">
    <property type="term" value="F:mRNA binding"/>
    <property type="evidence" value="ECO:0007669"/>
    <property type="project" value="TreeGrafter"/>
</dbReference>
<dbReference type="InParanoid" id="A0A0V0QYR4"/>
<dbReference type="OrthoDB" id="10257301at2759"/>
<keyword evidence="7" id="KW-0539">Nucleus</keyword>
<feature type="region of interest" description="Disordered" evidence="11">
    <location>
        <begin position="1"/>
        <end position="24"/>
    </location>
</feature>
<accession>A0A0V0QYR4</accession>
<proteinExistence type="predicted"/>
<evidence type="ECO:0000256" key="9">
    <source>
        <dbReference type="PROSITE-ProRule" id="PRU00221"/>
    </source>
</evidence>
<reference evidence="12 13" key="1">
    <citation type="journal article" date="2015" name="Sci. Rep.">
        <title>Genome of the facultative scuticociliatosis pathogen Pseudocohnilembus persalinus provides insight into its virulence through horizontal gene transfer.</title>
        <authorList>
            <person name="Xiong J."/>
            <person name="Wang G."/>
            <person name="Cheng J."/>
            <person name="Tian M."/>
            <person name="Pan X."/>
            <person name="Warren A."/>
            <person name="Jiang C."/>
            <person name="Yuan D."/>
            <person name="Miao W."/>
        </authorList>
    </citation>
    <scope>NUCLEOTIDE SEQUENCE [LARGE SCALE GENOMIC DNA]</scope>
    <source>
        <strain evidence="12">36N120E</strain>
    </source>
</reference>
<evidence type="ECO:0000256" key="3">
    <source>
        <dbReference type="ARBA" id="ARBA00022664"/>
    </source>
</evidence>
<dbReference type="GO" id="GO:0000398">
    <property type="term" value="P:mRNA splicing, via spliceosome"/>
    <property type="evidence" value="ECO:0007669"/>
    <property type="project" value="InterPro"/>
</dbReference>
<dbReference type="PANTHER" id="PTHR43979">
    <property type="entry name" value="PRE-MRNA-PROCESSING FACTOR 17"/>
    <property type="match status" value="1"/>
</dbReference>
<sequence>MLDYSSSDGEDDKKQIKQLEQPQKKKKMLLSYNILDKKSLVPQININPNADITALVEQQKEQELQWYKEQNPEEFEDKSDNHVTGYVKPDQKGEILQENFDDNQRNFTTYGFAYDPNSEQQNIIINQNIHPELYEKVKKGYILSESDIVDMKLRAYGIQKQQDKEITKKLKEKREKYGDAGSETFQGPWAKYNDEQIVNIVKTKEDDDKIKDIEDKRKEQKEEEVKIQNEYQKKERQVTEFFLDSAKDYKGQSYLKPPPELKPHEHNCFIPKKCVRVWKDHTDKVQCIRFFPKYGHYLLSASFDNTCKLFSTIGDRKLTRSYNGHKQAVRDIDFASDGKHFLSASFDKTLLYWDTEYGKIVQKFQIKAYPYNVKIHPDINKQHSFLLGSSNKKIMQFDFRSGNRTQVYDEHLGQINTITFYNNNRHFVSTSDDKKMFCWEFGIPIVIKHFAEPDQHSVHATTVSPNQQYMTAQQANNKIAVYDLKGGNLRLNRKKIFEGHKSAGYSIGMTVSDDGKYMASGDSEGRAFFWDWKTGKNYRALDAHTDVCMDVKWHPIETSKVATCGWDGLIKYWD</sequence>
<evidence type="ECO:0000256" key="7">
    <source>
        <dbReference type="ARBA" id="ARBA00023242"/>
    </source>
</evidence>
<keyword evidence="4" id="KW-0747">Spliceosome</keyword>
<dbReference type="Gene3D" id="2.130.10.10">
    <property type="entry name" value="YVTN repeat-like/Quinoprotein amine dehydrogenase"/>
    <property type="match status" value="1"/>
</dbReference>
<evidence type="ECO:0000256" key="4">
    <source>
        <dbReference type="ARBA" id="ARBA00022728"/>
    </source>
</evidence>
<dbReference type="PANTHER" id="PTHR43979:SF1">
    <property type="entry name" value="PRE-MRNA-PROCESSING FACTOR 17"/>
    <property type="match status" value="1"/>
</dbReference>
<dbReference type="OMA" id="VQVYDHH"/>
<dbReference type="PROSITE" id="PS50294">
    <property type="entry name" value="WD_REPEATS_REGION"/>
    <property type="match status" value="2"/>
</dbReference>
<feature type="repeat" description="WD" evidence="9">
    <location>
        <begin position="541"/>
        <end position="574"/>
    </location>
</feature>
<dbReference type="Proteomes" id="UP000054937">
    <property type="component" value="Unassembled WGS sequence"/>
</dbReference>
<dbReference type="InterPro" id="IPR032847">
    <property type="entry name" value="PRPF17"/>
</dbReference>
<dbReference type="EMBL" id="LDAU01000084">
    <property type="protein sequence ID" value="KRX07313.1"/>
    <property type="molecule type" value="Genomic_DNA"/>
</dbReference>
<keyword evidence="6" id="KW-0508">mRNA splicing</keyword>
<dbReference type="FunFam" id="2.130.10.10:FF:000034">
    <property type="entry name" value="Pre-mRNA-processing factor 17, putative"/>
    <property type="match status" value="1"/>
</dbReference>
<evidence type="ECO:0000256" key="2">
    <source>
        <dbReference type="ARBA" id="ARBA00022574"/>
    </source>
</evidence>
<comment type="subcellular location">
    <subcellularLocation>
        <location evidence="1">Nucleus</location>
    </subcellularLocation>
</comment>
<dbReference type="PROSITE" id="PS50082">
    <property type="entry name" value="WD_REPEATS_2"/>
    <property type="match status" value="3"/>
</dbReference>
<evidence type="ECO:0000313" key="13">
    <source>
        <dbReference type="Proteomes" id="UP000054937"/>
    </source>
</evidence>